<protein>
    <recommendedName>
        <fullName evidence="1">[acyl-carrier-protein] S-malonyltransferase</fullName>
        <ecNumber evidence="1">2.3.1.39</ecNumber>
    </recommendedName>
</protein>
<dbReference type="InterPro" id="IPR016036">
    <property type="entry name" value="Malonyl_transacylase_ACP-bd"/>
</dbReference>
<evidence type="ECO:0000259" key="5">
    <source>
        <dbReference type="SMART" id="SM00827"/>
    </source>
</evidence>
<dbReference type="OrthoDB" id="541883at2759"/>
<evidence type="ECO:0000256" key="3">
    <source>
        <dbReference type="ARBA" id="ARBA00023315"/>
    </source>
</evidence>
<keyword evidence="7" id="KW-1185">Reference proteome</keyword>
<dbReference type="Pfam" id="PF00698">
    <property type="entry name" value="Acyl_transf_1"/>
    <property type="match status" value="1"/>
</dbReference>
<keyword evidence="2 6" id="KW-0808">Transferase</keyword>
<dbReference type="AlphaFoldDB" id="A0A9W8A068"/>
<evidence type="ECO:0000313" key="6">
    <source>
        <dbReference type="EMBL" id="KAJ1920127.1"/>
    </source>
</evidence>
<dbReference type="EMBL" id="JANBPU010000017">
    <property type="protein sequence ID" value="KAJ1920127.1"/>
    <property type="molecule type" value="Genomic_DNA"/>
</dbReference>
<reference evidence="6" key="1">
    <citation type="submission" date="2022-07" db="EMBL/GenBank/DDBJ databases">
        <title>Phylogenomic reconstructions and comparative analyses of Kickxellomycotina fungi.</title>
        <authorList>
            <person name="Reynolds N.K."/>
            <person name="Stajich J.E."/>
            <person name="Barry K."/>
            <person name="Grigoriev I.V."/>
            <person name="Crous P."/>
            <person name="Smith M.E."/>
        </authorList>
    </citation>
    <scope>NUCLEOTIDE SEQUENCE</scope>
    <source>
        <strain evidence="6">NBRC 100468</strain>
    </source>
</reference>
<evidence type="ECO:0000256" key="4">
    <source>
        <dbReference type="ARBA" id="ARBA00048462"/>
    </source>
</evidence>
<gene>
    <name evidence="6" type="primary">MCT1</name>
    <name evidence="6" type="ORF">H4219_001500</name>
</gene>
<dbReference type="GO" id="GO:0006633">
    <property type="term" value="P:fatty acid biosynthetic process"/>
    <property type="evidence" value="ECO:0007669"/>
    <property type="project" value="TreeGrafter"/>
</dbReference>
<dbReference type="Proteomes" id="UP001150538">
    <property type="component" value="Unassembled WGS sequence"/>
</dbReference>
<evidence type="ECO:0000256" key="2">
    <source>
        <dbReference type="ARBA" id="ARBA00022679"/>
    </source>
</evidence>
<dbReference type="Gene3D" id="3.40.366.10">
    <property type="entry name" value="Malonyl-Coenzyme A Acyl Carrier Protein, domain 2"/>
    <property type="match status" value="1"/>
</dbReference>
<evidence type="ECO:0000256" key="1">
    <source>
        <dbReference type="ARBA" id="ARBA00013258"/>
    </source>
</evidence>
<accession>A0A9W8A068</accession>
<feature type="domain" description="Malonyl-CoA:ACP transacylase (MAT)" evidence="5">
    <location>
        <begin position="47"/>
        <end position="363"/>
    </location>
</feature>
<dbReference type="PANTHER" id="PTHR42681:SF1">
    <property type="entry name" value="MALONYL-COA-ACYL CARRIER PROTEIN TRANSACYLASE, MITOCHONDRIAL"/>
    <property type="match status" value="1"/>
</dbReference>
<dbReference type="InterPro" id="IPR014043">
    <property type="entry name" value="Acyl_transferase_dom"/>
</dbReference>
<comment type="caution">
    <text evidence="6">The sequence shown here is derived from an EMBL/GenBank/DDBJ whole genome shotgun (WGS) entry which is preliminary data.</text>
</comment>
<evidence type="ECO:0000313" key="7">
    <source>
        <dbReference type="Proteomes" id="UP001150538"/>
    </source>
</evidence>
<proteinExistence type="predicted"/>
<dbReference type="GO" id="GO:0005739">
    <property type="term" value="C:mitochondrion"/>
    <property type="evidence" value="ECO:0007669"/>
    <property type="project" value="TreeGrafter"/>
</dbReference>
<comment type="catalytic activity">
    <reaction evidence="4">
        <text>holo-[ACP] + malonyl-CoA = malonyl-[ACP] + CoA</text>
        <dbReference type="Rhea" id="RHEA:41792"/>
        <dbReference type="Rhea" id="RHEA-COMP:9623"/>
        <dbReference type="Rhea" id="RHEA-COMP:9685"/>
        <dbReference type="ChEBI" id="CHEBI:57287"/>
        <dbReference type="ChEBI" id="CHEBI:57384"/>
        <dbReference type="ChEBI" id="CHEBI:64479"/>
        <dbReference type="ChEBI" id="CHEBI:78449"/>
        <dbReference type="EC" id="2.3.1.39"/>
    </reaction>
</comment>
<dbReference type="GO" id="GO:0004314">
    <property type="term" value="F:[acyl-carrier-protein] S-malonyltransferase activity"/>
    <property type="evidence" value="ECO:0007669"/>
    <property type="project" value="UniProtKB-EC"/>
</dbReference>
<dbReference type="InterPro" id="IPR001227">
    <property type="entry name" value="Ac_transferase_dom_sf"/>
</dbReference>
<dbReference type="Gene3D" id="3.30.70.250">
    <property type="entry name" value="Malonyl-CoA ACP transacylase, ACP-binding"/>
    <property type="match status" value="1"/>
</dbReference>
<dbReference type="EC" id="2.3.1.39" evidence="1"/>
<dbReference type="PANTHER" id="PTHR42681">
    <property type="entry name" value="MALONYL-COA-ACYL CARRIER PROTEIN TRANSACYLASE, MITOCHONDRIAL"/>
    <property type="match status" value="1"/>
</dbReference>
<dbReference type="SUPFAM" id="SSF55048">
    <property type="entry name" value="Probable ACP-binding domain of malonyl-CoA ACP transacylase"/>
    <property type="match status" value="1"/>
</dbReference>
<dbReference type="InterPro" id="IPR050858">
    <property type="entry name" value="Mal-CoA-ACP_Trans/PKS_FabD"/>
</dbReference>
<sequence>MALSNCKTTLRYSRLSRPLSIIYHARSIASLSSSSENQRYWNERALVFPGQGSQYIGMGKDLYDSFPESRHAFEEADESLGFKLSTLMFDGDPNMLNQTEFAQPAIVTTSIAAVRALEAETGYKISNICRYTMGHSVGEYSALIAADALTLSDGVKLVKLRGKTMQEAAKGYESAMTAIILKNATLEQIGHEVLNVQKEIDEELGQDAPEERKEIVQIGNINMTTQVVLSGTRKAVDRAVKHLQSKLLAIRAININVSAPFHCDIMKPASKILKEEFDRVKPFFPPTIPVLSNATAEPIGCHLDIGSTLAMQAMSPARWLDSMNYLRDHGIKRWFCIGPGSVIANMVRREYPGMIVRSLATPKDITDVNGLFERQNDESS</sequence>
<keyword evidence="3 6" id="KW-0012">Acyltransferase</keyword>
<dbReference type="SMART" id="SM00827">
    <property type="entry name" value="PKS_AT"/>
    <property type="match status" value="1"/>
</dbReference>
<dbReference type="InterPro" id="IPR016035">
    <property type="entry name" value="Acyl_Trfase/lysoPLipase"/>
</dbReference>
<dbReference type="SUPFAM" id="SSF52151">
    <property type="entry name" value="FabD/lysophospholipase-like"/>
    <property type="match status" value="1"/>
</dbReference>
<organism evidence="6 7">
    <name type="scientific">Mycoemilia scoparia</name>
    <dbReference type="NCBI Taxonomy" id="417184"/>
    <lineage>
        <taxon>Eukaryota</taxon>
        <taxon>Fungi</taxon>
        <taxon>Fungi incertae sedis</taxon>
        <taxon>Zoopagomycota</taxon>
        <taxon>Kickxellomycotina</taxon>
        <taxon>Kickxellomycetes</taxon>
        <taxon>Kickxellales</taxon>
        <taxon>Kickxellaceae</taxon>
        <taxon>Mycoemilia</taxon>
    </lineage>
</organism>
<name>A0A9W8A068_9FUNG</name>